<organism evidence="10 11">
    <name type="scientific">Massilia glaciei</name>
    <dbReference type="NCBI Taxonomy" id="1524097"/>
    <lineage>
        <taxon>Bacteria</taxon>
        <taxon>Pseudomonadati</taxon>
        <taxon>Pseudomonadota</taxon>
        <taxon>Betaproteobacteria</taxon>
        <taxon>Burkholderiales</taxon>
        <taxon>Oxalobacteraceae</taxon>
        <taxon>Telluria group</taxon>
        <taxon>Massilia</taxon>
    </lineage>
</organism>
<feature type="domain" description="Major facilitator superfamily (MFS) profile" evidence="9">
    <location>
        <begin position="15"/>
        <end position="396"/>
    </location>
</feature>
<feature type="transmembrane region" description="Helical" evidence="8">
    <location>
        <begin position="144"/>
        <end position="165"/>
    </location>
</feature>
<keyword evidence="6 8" id="KW-1133">Transmembrane helix</keyword>
<evidence type="ECO:0000259" key="9">
    <source>
        <dbReference type="PROSITE" id="PS50850"/>
    </source>
</evidence>
<feature type="transmembrane region" description="Helical" evidence="8">
    <location>
        <begin position="288"/>
        <end position="309"/>
    </location>
</feature>
<dbReference type="InterPro" id="IPR011701">
    <property type="entry name" value="MFS"/>
</dbReference>
<comment type="similarity">
    <text evidence="2">Belongs to the major facilitator superfamily.</text>
</comment>
<feature type="transmembrane region" description="Helical" evidence="8">
    <location>
        <begin position="315"/>
        <end position="334"/>
    </location>
</feature>
<dbReference type="Proteomes" id="UP000241421">
    <property type="component" value="Unassembled WGS sequence"/>
</dbReference>
<protein>
    <submittedName>
        <fullName evidence="10">MFS transporter</fullName>
    </submittedName>
</protein>
<sequence length="421" mass="43810">MPSASSTRRAAGGAAFKRINRAMLLGGFATFALLYCVQPLMPLLAGEFALTAAQSSWSLSISTAALALSLLLSGAVSERLGRKPLMVAAIAIAAATTVLCAFATSFGQLLALRAALGIALGGMPAIAMAYLGEEIEAQSLGLSMGLYIGGSAFGGMGGRLLTSVLTDHLSWRVALGVLGAAGMVAAWVFWRSLPPSRNFTPAEPGWDRLAAGLRQHCSDRGLLQLFVIAFILAGSFVGMYNVIGYRLLATPFGWSQSAVGALSLLYLIGMFSSVWAGRLADRLGRRGVLWIMLATMAAGLLLTLAASLWLIVPGIALFTFGFFASHCVASSWVGRRARGPKALASALYLFCYYIGSSVIGWLCGVMWQSGGWPAVVLALAGLLGGALRLALGLRGVPPLPAPPASAHLGCHVAADGRARLH</sequence>
<feature type="transmembrane region" description="Helical" evidence="8">
    <location>
        <begin position="255"/>
        <end position="276"/>
    </location>
</feature>
<comment type="subcellular location">
    <subcellularLocation>
        <location evidence="1">Cell membrane</location>
        <topology evidence="1">Multi-pass membrane protein</topology>
    </subcellularLocation>
</comment>
<comment type="caution">
    <text evidence="10">The sequence shown here is derived from an EMBL/GenBank/DDBJ whole genome shotgun (WGS) entry which is preliminary data.</text>
</comment>
<dbReference type="PROSITE" id="PS50850">
    <property type="entry name" value="MFS"/>
    <property type="match status" value="1"/>
</dbReference>
<feature type="transmembrane region" description="Helical" evidence="8">
    <location>
        <begin position="171"/>
        <end position="190"/>
    </location>
</feature>
<feature type="transmembrane region" description="Helical" evidence="8">
    <location>
        <begin position="373"/>
        <end position="391"/>
    </location>
</feature>
<feature type="transmembrane region" description="Helical" evidence="8">
    <location>
        <begin position="110"/>
        <end position="132"/>
    </location>
</feature>
<dbReference type="CDD" id="cd17324">
    <property type="entry name" value="MFS_NepI_like"/>
    <property type="match status" value="1"/>
</dbReference>
<keyword evidence="3" id="KW-0813">Transport</keyword>
<dbReference type="GO" id="GO:0022857">
    <property type="term" value="F:transmembrane transporter activity"/>
    <property type="evidence" value="ECO:0007669"/>
    <property type="project" value="InterPro"/>
</dbReference>
<dbReference type="InterPro" id="IPR020846">
    <property type="entry name" value="MFS_dom"/>
</dbReference>
<dbReference type="OrthoDB" id="63984at2"/>
<feature type="transmembrane region" description="Helical" evidence="8">
    <location>
        <begin position="85"/>
        <end position="104"/>
    </location>
</feature>
<dbReference type="Pfam" id="PF07690">
    <property type="entry name" value="MFS_1"/>
    <property type="match status" value="1"/>
</dbReference>
<feature type="transmembrane region" description="Helical" evidence="8">
    <location>
        <begin position="346"/>
        <end position="367"/>
    </location>
</feature>
<dbReference type="PROSITE" id="PS00216">
    <property type="entry name" value="SUGAR_TRANSPORT_1"/>
    <property type="match status" value="1"/>
</dbReference>
<evidence type="ECO:0000256" key="2">
    <source>
        <dbReference type="ARBA" id="ARBA00008335"/>
    </source>
</evidence>
<dbReference type="SUPFAM" id="SSF103473">
    <property type="entry name" value="MFS general substrate transporter"/>
    <property type="match status" value="1"/>
</dbReference>
<evidence type="ECO:0000256" key="8">
    <source>
        <dbReference type="SAM" id="Phobius"/>
    </source>
</evidence>
<feature type="transmembrane region" description="Helical" evidence="8">
    <location>
        <begin position="21"/>
        <end position="45"/>
    </location>
</feature>
<evidence type="ECO:0000256" key="1">
    <source>
        <dbReference type="ARBA" id="ARBA00004651"/>
    </source>
</evidence>
<evidence type="ECO:0000256" key="7">
    <source>
        <dbReference type="ARBA" id="ARBA00023136"/>
    </source>
</evidence>
<feature type="transmembrane region" description="Helical" evidence="8">
    <location>
        <begin position="222"/>
        <end position="243"/>
    </location>
</feature>
<evidence type="ECO:0000256" key="4">
    <source>
        <dbReference type="ARBA" id="ARBA00022475"/>
    </source>
</evidence>
<dbReference type="PANTHER" id="PTHR43271:SF1">
    <property type="entry name" value="INNER MEMBRANE TRANSPORT PROTEIN YNFM"/>
    <property type="match status" value="1"/>
</dbReference>
<feature type="transmembrane region" description="Helical" evidence="8">
    <location>
        <begin position="57"/>
        <end position="76"/>
    </location>
</feature>
<evidence type="ECO:0000313" key="10">
    <source>
        <dbReference type="EMBL" id="PWF48497.1"/>
    </source>
</evidence>
<dbReference type="PANTHER" id="PTHR43271">
    <property type="entry name" value="BLL2771 PROTEIN"/>
    <property type="match status" value="1"/>
</dbReference>
<dbReference type="InterPro" id="IPR036259">
    <property type="entry name" value="MFS_trans_sf"/>
</dbReference>
<keyword evidence="5 8" id="KW-0812">Transmembrane</keyword>
<evidence type="ECO:0000256" key="5">
    <source>
        <dbReference type="ARBA" id="ARBA00022692"/>
    </source>
</evidence>
<keyword evidence="11" id="KW-1185">Reference proteome</keyword>
<accession>A0A2U2HLW8</accession>
<dbReference type="AlphaFoldDB" id="A0A2U2HLW8"/>
<dbReference type="EMBL" id="PXWF02000191">
    <property type="protein sequence ID" value="PWF48497.1"/>
    <property type="molecule type" value="Genomic_DNA"/>
</dbReference>
<name>A0A2U2HLW8_9BURK</name>
<dbReference type="Gene3D" id="1.20.1250.20">
    <property type="entry name" value="MFS general substrate transporter like domains"/>
    <property type="match status" value="1"/>
</dbReference>
<evidence type="ECO:0000313" key="11">
    <source>
        <dbReference type="Proteomes" id="UP000241421"/>
    </source>
</evidence>
<reference evidence="10 11" key="1">
    <citation type="submission" date="2018-04" db="EMBL/GenBank/DDBJ databases">
        <title>Massilia violaceinigra sp. nov., a novel purple-pigmented bacterium isolated from Tianshan glacier, Xinjiang, China.</title>
        <authorList>
            <person name="Wang H."/>
        </authorList>
    </citation>
    <scope>NUCLEOTIDE SEQUENCE [LARGE SCALE GENOMIC DNA]</scope>
    <source>
        <strain evidence="10 11">B448-2</strain>
    </source>
</reference>
<keyword evidence="7 8" id="KW-0472">Membrane</keyword>
<gene>
    <name evidence="10" type="ORF">C7C56_011735</name>
</gene>
<keyword evidence="4" id="KW-1003">Cell membrane</keyword>
<evidence type="ECO:0000256" key="3">
    <source>
        <dbReference type="ARBA" id="ARBA00022448"/>
    </source>
</evidence>
<dbReference type="InterPro" id="IPR005829">
    <property type="entry name" value="Sugar_transporter_CS"/>
</dbReference>
<evidence type="ECO:0000256" key="6">
    <source>
        <dbReference type="ARBA" id="ARBA00022989"/>
    </source>
</evidence>
<dbReference type="GO" id="GO:0005886">
    <property type="term" value="C:plasma membrane"/>
    <property type="evidence" value="ECO:0007669"/>
    <property type="project" value="UniProtKB-SubCell"/>
</dbReference>
<dbReference type="RefSeq" id="WP_106757584.1">
    <property type="nucleotide sequence ID" value="NZ_PXWF02000191.1"/>
</dbReference>
<proteinExistence type="inferred from homology"/>